<dbReference type="Gene3D" id="1.10.1070.11">
    <property type="entry name" value="Phosphatidylinositol 3-/4-kinase, catalytic domain"/>
    <property type="match status" value="1"/>
</dbReference>
<evidence type="ECO:0000256" key="6">
    <source>
        <dbReference type="ARBA" id="ARBA00037860"/>
    </source>
</evidence>
<evidence type="ECO:0000259" key="9">
    <source>
        <dbReference type="PROSITE" id="PS50290"/>
    </source>
</evidence>
<reference evidence="10" key="1">
    <citation type="submission" date="2022-11" db="EMBL/GenBank/DDBJ databases">
        <authorList>
            <person name="Kikuchi T."/>
        </authorList>
    </citation>
    <scope>NUCLEOTIDE SEQUENCE</scope>
    <source>
        <strain evidence="10">PS1010</strain>
    </source>
</reference>
<dbReference type="OrthoDB" id="10264149at2759"/>
<dbReference type="GO" id="GO:0004430">
    <property type="term" value="F:1-phosphatidylinositol 4-kinase activity"/>
    <property type="evidence" value="ECO:0007669"/>
    <property type="project" value="UniProtKB-EC"/>
</dbReference>
<dbReference type="GO" id="GO:0046854">
    <property type="term" value="P:phosphatidylinositol phosphate biosynthetic process"/>
    <property type="evidence" value="ECO:0007669"/>
    <property type="project" value="InterPro"/>
</dbReference>
<dbReference type="PROSITE" id="PS50290">
    <property type="entry name" value="PI3_4_KINASE_3"/>
    <property type="match status" value="1"/>
</dbReference>
<comment type="catalytic activity">
    <reaction evidence="5">
        <text>a 1,2-diacyl-sn-glycero-3-phospho-(1D-myo-inositol) + ATP = a 1,2-diacyl-sn-glycero-3-phospho-(1D-myo-inositol 4-phosphate) + ADP + H(+)</text>
        <dbReference type="Rhea" id="RHEA:19877"/>
        <dbReference type="ChEBI" id="CHEBI:15378"/>
        <dbReference type="ChEBI" id="CHEBI:30616"/>
        <dbReference type="ChEBI" id="CHEBI:57880"/>
        <dbReference type="ChEBI" id="CHEBI:58178"/>
        <dbReference type="ChEBI" id="CHEBI:456216"/>
        <dbReference type="EC" id="2.7.1.67"/>
    </reaction>
    <physiologicalReaction direction="left-to-right" evidence="5">
        <dbReference type="Rhea" id="RHEA:19878"/>
    </physiologicalReaction>
</comment>
<protein>
    <recommendedName>
        <fullName evidence="7">Phosphatidylinositol 4-kinase beta</fullName>
        <ecNumber evidence="2">2.7.1.67</ecNumber>
    </recommendedName>
</protein>
<evidence type="ECO:0000256" key="1">
    <source>
        <dbReference type="ARBA" id="ARBA00004450"/>
    </source>
</evidence>
<sequence length="694" mass="78933">MDVKPISCHHSQTNGSSCSKCPINQIENLEVKLDEDSDGDVIVTKPDEDVKCIPVTPYEPSTSPETTSEPEPIVTKPLVDPPSWTMRLITSDRFSVPMAIEYLHTINDKPCLSYLGKRLFDLSASEIDFFLPQLIFMYVNKIDAASVTHAYIETRHTNNAHFTILCTWLLDCFIPPINSATRIPNHAFMLRGMLKSEIDKCEEAINLIADKKPPNVLSTLSLENLKETDWLAKKSSGENVVIGNGYGYDKKNQNEISVARELSSKELLNCEQKFIERLMQIGRKLMVIHIGDTKQEKMTALKIELQMLNGMLPAPVWIPFSNDHTILNICFNDSSVLNSKDKVPYILFVEVLRKQSNYQEEISVCRLESLEKQQEGRKCSPNKRIKMYHDVTDPSAAVFAESWNDKKDRIRACSDYGGYKEWDLIPVIVKYGDDLSQESFAQQVLQIFKDLWTEEGVPLYLRPYKIVCVGPDSGLVEPVLDTLSLHQIKRHLTRIFRENGNVATPTLRHHFEDMFGPPGSEAYVNAQKNFIQSTAAYSLVSYFLQLKDRHNGNILLDLEGHLIHIDYGFLLSSSPRNLGFETAPFKLTTELIDVMGGIDSDMFLYYKSLLLRGLMAARKHHRRIVSLAEIMSTGSKMQCFRAGAETVRALEARFHVSSTDEQLQHLVDTLVDGSRDSYTTRFYDSFQYYTNGIH</sequence>
<dbReference type="InterPro" id="IPR057754">
    <property type="entry name" value="PI4-kinase_beta/PIK1_cat"/>
</dbReference>
<dbReference type="EC" id="2.7.1.67" evidence="2"/>
<dbReference type="PANTHER" id="PTHR10048">
    <property type="entry name" value="PHOSPHATIDYLINOSITOL KINASE"/>
    <property type="match status" value="1"/>
</dbReference>
<dbReference type="InterPro" id="IPR049160">
    <property type="entry name" value="PI4KB-PIK1_PIK"/>
</dbReference>
<dbReference type="SMART" id="SM00146">
    <property type="entry name" value="PI3Kc"/>
    <property type="match status" value="1"/>
</dbReference>
<dbReference type="FunFam" id="1.10.1070.11:FF:000016">
    <property type="entry name" value="PIK1p Phosphatidylinositol 4-kinase"/>
    <property type="match status" value="1"/>
</dbReference>
<feature type="region of interest" description="Disordered" evidence="8">
    <location>
        <begin position="53"/>
        <end position="76"/>
    </location>
</feature>
<dbReference type="InterPro" id="IPR015433">
    <property type="entry name" value="PI3/4_kinase"/>
</dbReference>
<dbReference type="Pfam" id="PF21245">
    <property type="entry name" value="PI4KB-PIK1_PIK"/>
    <property type="match status" value="1"/>
</dbReference>
<dbReference type="CDD" id="cd05168">
    <property type="entry name" value="PI4Kc_III_beta"/>
    <property type="match status" value="1"/>
</dbReference>
<comment type="caution">
    <text evidence="10">The sequence shown here is derived from an EMBL/GenBank/DDBJ whole genome shotgun (WGS) entry which is preliminary data.</text>
</comment>
<evidence type="ECO:0000256" key="2">
    <source>
        <dbReference type="ARBA" id="ARBA00012169"/>
    </source>
</evidence>
<evidence type="ECO:0000256" key="8">
    <source>
        <dbReference type="SAM" id="MobiDB-lite"/>
    </source>
</evidence>
<evidence type="ECO:0000256" key="5">
    <source>
        <dbReference type="ARBA" id="ARBA00036767"/>
    </source>
</evidence>
<proteinExistence type="predicted"/>
<dbReference type="InterPro" id="IPR011009">
    <property type="entry name" value="Kinase-like_dom_sf"/>
</dbReference>
<gene>
    <name evidence="10" type="ORF">CAMP_LOCUS19027</name>
</gene>
<dbReference type="EMBL" id="CANHGI010000006">
    <property type="protein sequence ID" value="CAI5456390.1"/>
    <property type="molecule type" value="Genomic_DNA"/>
</dbReference>
<organism evidence="10 11">
    <name type="scientific">Caenorhabditis angaria</name>
    <dbReference type="NCBI Taxonomy" id="860376"/>
    <lineage>
        <taxon>Eukaryota</taxon>
        <taxon>Metazoa</taxon>
        <taxon>Ecdysozoa</taxon>
        <taxon>Nematoda</taxon>
        <taxon>Chromadorea</taxon>
        <taxon>Rhabditida</taxon>
        <taxon>Rhabditina</taxon>
        <taxon>Rhabditomorpha</taxon>
        <taxon>Rhabditoidea</taxon>
        <taxon>Rhabditidae</taxon>
        <taxon>Peloderinae</taxon>
        <taxon>Caenorhabditis</taxon>
    </lineage>
</organism>
<evidence type="ECO:0000313" key="11">
    <source>
        <dbReference type="Proteomes" id="UP001152747"/>
    </source>
</evidence>
<feature type="domain" description="PI3K/PI4K catalytic" evidence="9">
    <location>
        <begin position="404"/>
        <end position="679"/>
    </location>
</feature>
<evidence type="ECO:0000256" key="4">
    <source>
        <dbReference type="ARBA" id="ARBA00022777"/>
    </source>
</evidence>
<dbReference type="InterPro" id="IPR036940">
    <property type="entry name" value="PI3/4_kinase_cat_sf"/>
</dbReference>
<dbReference type="InterPro" id="IPR000403">
    <property type="entry name" value="PI3/4_kinase_cat_dom"/>
</dbReference>
<dbReference type="GO" id="GO:0005741">
    <property type="term" value="C:mitochondrial outer membrane"/>
    <property type="evidence" value="ECO:0007669"/>
    <property type="project" value="UniProtKB-SubCell"/>
</dbReference>
<evidence type="ECO:0000256" key="3">
    <source>
        <dbReference type="ARBA" id="ARBA00022679"/>
    </source>
</evidence>
<keyword evidence="3" id="KW-0808">Transferase</keyword>
<name>A0A9P1J668_9PELO</name>
<dbReference type="Pfam" id="PF00454">
    <property type="entry name" value="PI3_PI4_kinase"/>
    <property type="match status" value="1"/>
</dbReference>
<dbReference type="Gene3D" id="3.30.1010.10">
    <property type="entry name" value="Phosphatidylinositol 3-kinase Catalytic Subunit, Chain A, domain 4"/>
    <property type="match status" value="1"/>
</dbReference>
<feature type="compositionally biased region" description="Low complexity" evidence="8">
    <location>
        <begin position="56"/>
        <end position="72"/>
    </location>
</feature>
<accession>A0A9P1J668</accession>
<dbReference type="AlphaFoldDB" id="A0A9P1J668"/>
<dbReference type="GO" id="GO:0030867">
    <property type="term" value="C:rough endoplasmic reticulum membrane"/>
    <property type="evidence" value="ECO:0007669"/>
    <property type="project" value="UniProtKB-SubCell"/>
</dbReference>
<dbReference type="PANTHER" id="PTHR10048:SF22">
    <property type="entry name" value="PHOSPHATIDYLINOSITOL 4-KINASE BETA"/>
    <property type="match status" value="1"/>
</dbReference>
<evidence type="ECO:0000256" key="7">
    <source>
        <dbReference type="ARBA" id="ARBA00039877"/>
    </source>
</evidence>
<dbReference type="GO" id="GO:0048015">
    <property type="term" value="P:phosphatidylinositol-mediated signaling"/>
    <property type="evidence" value="ECO:0007669"/>
    <property type="project" value="TreeGrafter"/>
</dbReference>
<dbReference type="SUPFAM" id="SSF56112">
    <property type="entry name" value="Protein kinase-like (PK-like)"/>
    <property type="match status" value="1"/>
</dbReference>
<evidence type="ECO:0000313" key="10">
    <source>
        <dbReference type="EMBL" id="CAI5456390.1"/>
    </source>
</evidence>
<keyword evidence="11" id="KW-1185">Reference proteome</keyword>
<dbReference type="Proteomes" id="UP001152747">
    <property type="component" value="Unassembled WGS sequence"/>
</dbReference>
<keyword evidence="4" id="KW-0418">Kinase</keyword>
<comment type="subcellular location">
    <subcellularLocation>
        <location evidence="1">Mitochondrion outer membrane</location>
        <topology evidence="1">Peripheral membrane protein</topology>
    </subcellularLocation>
    <subcellularLocation>
        <location evidence="6">Rough endoplasmic reticulum membrane</location>
        <topology evidence="6">Peripheral membrane protein</topology>
    </subcellularLocation>
</comment>